<dbReference type="Gene3D" id="3.40.30.10">
    <property type="entry name" value="Glutaredoxin"/>
    <property type="match status" value="1"/>
</dbReference>
<evidence type="ECO:0000259" key="7">
    <source>
        <dbReference type="Pfam" id="PF05047"/>
    </source>
</evidence>
<dbReference type="Pfam" id="PF05047">
    <property type="entry name" value="L51_S25_CI-B8"/>
    <property type="match status" value="1"/>
</dbReference>
<feature type="domain" description="NFACT RNA-binding" evidence="8">
    <location>
        <begin position="83"/>
        <end position="172"/>
    </location>
</feature>
<dbReference type="PANTHER" id="PTHR13049:SF2">
    <property type="entry name" value="COILED-COIL DOMAIN-CONTAINING PROTEIN 25"/>
    <property type="match status" value="1"/>
</dbReference>
<feature type="domain" description="Ribosomal protein/NADH dehydrogenase" evidence="7">
    <location>
        <begin position="38"/>
        <end position="66"/>
    </location>
</feature>
<evidence type="ECO:0000256" key="6">
    <source>
        <dbReference type="SAM" id="MobiDB-lite"/>
    </source>
</evidence>
<keyword evidence="9" id="KW-1185">Reference proteome</keyword>
<keyword evidence="4" id="KW-0496">Mitochondrion</keyword>
<dbReference type="InterPro" id="IPR008532">
    <property type="entry name" value="NFACT_RNA-bd"/>
</dbReference>
<dbReference type="AlphaFoldDB" id="A0A914I0H8"/>
<dbReference type="Proteomes" id="UP000887572">
    <property type="component" value="Unplaced"/>
</dbReference>
<proteinExistence type="inferred from homology"/>
<evidence type="ECO:0000313" key="10">
    <source>
        <dbReference type="WBParaSite" id="Gr19_v10_g548.t1"/>
    </source>
</evidence>
<evidence type="ECO:0000256" key="5">
    <source>
        <dbReference type="ARBA" id="ARBA00024214"/>
    </source>
</evidence>
<evidence type="ECO:0000256" key="3">
    <source>
        <dbReference type="ARBA" id="ARBA00016700"/>
    </source>
</evidence>
<dbReference type="InterPro" id="IPR007741">
    <property type="entry name" value="Ribosomal_mL43/mS25/NADH_DH"/>
</dbReference>
<evidence type="ECO:0000256" key="1">
    <source>
        <dbReference type="ARBA" id="ARBA00004173"/>
    </source>
</evidence>
<evidence type="ECO:0000256" key="2">
    <source>
        <dbReference type="ARBA" id="ARBA00008998"/>
    </source>
</evidence>
<dbReference type="InterPro" id="IPR039730">
    <property type="entry name" value="Jlp2/Ccd25"/>
</dbReference>
<protein>
    <recommendedName>
        <fullName evidence="3">Coiled-coil domain-containing protein 25</fullName>
    </recommendedName>
</protein>
<dbReference type="Pfam" id="PF05670">
    <property type="entry name" value="NFACT-R_1"/>
    <property type="match status" value="1"/>
</dbReference>
<dbReference type="WBParaSite" id="Gr19_v10_g548.t1">
    <property type="protein sequence ID" value="Gr19_v10_g548.t1"/>
    <property type="gene ID" value="Gr19_v10_g548"/>
</dbReference>
<organism evidence="9 10">
    <name type="scientific">Globodera rostochiensis</name>
    <name type="common">Golden nematode worm</name>
    <name type="synonym">Heterodera rostochiensis</name>
    <dbReference type="NCBI Taxonomy" id="31243"/>
    <lineage>
        <taxon>Eukaryota</taxon>
        <taxon>Metazoa</taxon>
        <taxon>Ecdysozoa</taxon>
        <taxon>Nematoda</taxon>
        <taxon>Chromadorea</taxon>
        <taxon>Rhabditida</taxon>
        <taxon>Tylenchina</taxon>
        <taxon>Tylenchomorpha</taxon>
        <taxon>Tylenchoidea</taxon>
        <taxon>Heteroderidae</taxon>
        <taxon>Heteroderinae</taxon>
        <taxon>Globodera</taxon>
    </lineage>
</organism>
<reference evidence="10" key="1">
    <citation type="submission" date="2022-11" db="UniProtKB">
        <authorList>
            <consortium name="WormBaseParasite"/>
        </authorList>
    </citation>
    <scope>IDENTIFICATION</scope>
</reference>
<sequence>MYSVVGVVLKIKWLLQYDLLVALCESLEFISARQLQQVMVECSGITPRIWARYENGVETSLSVENEPRQKILEVVKKWSFISQENEKLIRWGWPEDVWFHVDKLSSAHVYMRLLPNQTIDDIPEDKLLEDCCQLVKANSIEGCKLASTDVVYTMWSNLKKTGDMVTGQVGFHSDKAVKKVRVERLKDVVNRLNKTKIVKKDVDFQELREQRDAEERRKLKEQQRMERKQVEAESERREREKEARSYEHVFKAEKGTTNKDGANLEEDFM</sequence>
<feature type="compositionally biased region" description="Basic and acidic residues" evidence="6">
    <location>
        <begin position="212"/>
        <end position="257"/>
    </location>
</feature>
<comment type="subunit">
    <text evidence="5">Interacts (via cytoplasmic region) with ILK.</text>
</comment>
<comment type="similarity">
    <text evidence="2">Belongs to the CCDC25 family.</text>
</comment>
<evidence type="ECO:0000256" key="4">
    <source>
        <dbReference type="ARBA" id="ARBA00023128"/>
    </source>
</evidence>
<evidence type="ECO:0000259" key="8">
    <source>
        <dbReference type="Pfam" id="PF05670"/>
    </source>
</evidence>
<name>A0A914I0H8_GLORO</name>
<comment type="subcellular location">
    <subcellularLocation>
        <location evidence="1">Mitochondrion</location>
    </subcellularLocation>
</comment>
<dbReference type="GO" id="GO:0005739">
    <property type="term" value="C:mitochondrion"/>
    <property type="evidence" value="ECO:0007669"/>
    <property type="project" value="UniProtKB-SubCell"/>
</dbReference>
<feature type="region of interest" description="Disordered" evidence="6">
    <location>
        <begin position="212"/>
        <end position="269"/>
    </location>
</feature>
<evidence type="ECO:0000313" key="9">
    <source>
        <dbReference type="Proteomes" id="UP000887572"/>
    </source>
</evidence>
<dbReference type="PANTHER" id="PTHR13049">
    <property type="entry name" value="DUF814-RELATED"/>
    <property type="match status" value="1"/>
</dbReference>
<accession>A0A914I0H8</accession>